<gene>
    <name evidence="3" type="ORF">GCM10020369_21130</name>
</gene>
<dbReference type="PANTHER" id="PTHR35174">
    <property type="entry name" value="BLL7171 PROTEIN-RELATED"/>
    <property type="match status" value="1"/>
</dbReference>
<dbReference type="InterPro" id="IPR011008">
    <property type="entry name" value="Dimeric_a/b-barrel"/>
</dbReference>
<dbReference type="SUPFAM" id="SSF54909">
    <property type="entry name" value="Dimeric alpha+beta barrel"/>
    <property type="match status" value="1"/>
</dbReference>
<accession>A0ABP6SUS8</accession>
<reference evidence="4" key="1">
    <citation type="journal article" date="2019" name="Int. J. Syst. Evol. Microbiol.">
        <title>The Global Catalogue of Microorganisms (GCM) 10K type strain sequencing project: providing services to taxonomists for standard genome sequencing and annotation.</title>
        <authorList>
            <consortium name="The Broad Institute Genomics Platform"/>
            <consortium name="The Broad Institute Genome Sequencing Center for Infectious Disease"/>
            <person name="Wu L."/>
            <person name="Ma J."/>
        </authorList>
    </citation>
    <scope>NUCLEOTIDE SEQUENCE [LARGE SCALE GENOMIC DNA]</scope>
    <source>
        <strain evidence="4">JCM 9458</strain>
    </source>
</reference>
<dbReference type="Pfam" id="PF03795">
    <property type="entry name" value="YCII"/>
    <property type="match status" value="1"/>
</dbReference>
<feature type="domain" description="YCII-related" evidence="2">
    <location>
        <begin position="1"/>
        <end position="122"/>
    </location>
</feature>
<organism evidence="3 4">
    <name type="scientific">Cryptosporangium minutisporangium</name>
    <dbReference type="NCBI Taxonomy" id="113569"/>
    <lineage>
        <taxon>Bacteria</taxon>
        <taxon>Bacillati</taxon>
        <taxon>Actinomycetota</taxon>
        <taxon>Actinomycetes</taxon>
        <taxon>Cryptosporangiales</taxon>
        <taxon>Cryptosporangiaceae</taxon>
        <taxon>Cryptosporangium</taxon>
    </lineage>
</organism>
<evidence type="ECO:0000259" key="2">
    <source>
        <dbReference type="Pfam" id="PF03795"/>
    </source>
</evidence>
<sequence length="134" mass="14557">MKYLVLIYSNPEPWGHPAYLRDPRFRALPAHERAEVAERADVFGREIVESGELLGGAALDAPASARTVRVRAGVRLVTDGPYAETKEHLAGYVVVDCESPERASEIVSGIPDARFAAIEIRPLAGESGEIGKIF</sequence>
<dbReference type="PANTHER" id="PTHR35174:SF3">
    <property type="entry name" value="BLL7171 PROTEIN"/>
    <property type="match status" value="1"/>
</dbReference>
<comment type="similarity">
    <text evidence="1">Belongs to the YciI family.</text>
</comment>
<dbReference type="EMBL" id="BAAAYN010000012">
    <property type="protein sequence ID" value="GAA3385881.1"/>
    <property type="molecule type" value="Genomic_DNA"/>
</dbReference>
<proteinExistence type="inferred from homology"/>
<evidence type="ECO:0000313" key="4">
    <source>
        <dbReference type="Proteomes" id="UP001501676"/>
    </source>
</evidence>
<keyword evidence="4" id="KW-1185">Reference proteome</keyword>
<dbReference type="InterPro" id="IPR005545">
    <property type="entry name" value="YCII"/>
</dbReference>
<evidence type="ECO:0000313" key="3">
    <source>
        <dbReference type="EMBL" id="GAA3385881.1"/>
    </source>
</evidence>
<name>A0ABP6SUS8_9ACTN</name>
<dbReference type="RefSeq" id="WP_345727840.1">
    <property type="nucleotide sequence ID" value="NZ_BAAAYN010000012.1"/>
</dbReference>
<comment type="caution">
    <text evidence="3">The sequence shown here is derived from an EMBL/GenBank/DDBJ whole genome shotgun (WGS) entry which is preliminary data.</text>
</comment>
<dbReference type="Gene3D" id="3.30.70.1060">
    <property type="entry name" value="Dimeric alpha+beta barrel"/>
    <property type="match status" value="1"/>
</dbReference>
<protein>
    <submittedName>
        <fullName evidence="3">YciI family protein</fullName>
    </submittedName>
</protein>
<dbReference type="Proteomes" id="UP001501676">
    <property type="component" value="Unassembled WGS sequence"/>
</dbReference>
<evidence type="ECO:0000256" key="1">
    <source>
        <dbReference type="ARBA" id="ARBA00007689"/>
    </source>
</evidence>